<evidence type="ECO:0000256" key="5">
    <source>
        <dbReference type="ARBA" id="ARBA00023004"/>
    </source>
</evidence>
<feature type="domain" description="Cytochrome c" evidence="8">
    <location>
        <begin position="21"/>
        <end position="99"/>
    </location>
</feature>
<keyword evidence="2 6" id="KW-0349">Heme</keyword>
<dbReference type="GO" id="GO:0020037">
    <property type="term" value="F:heme binding"/>
    <property type="evidence" value="ECO:0007669"/>
    <property type="project" value="InterPro"/>
</dbReference>
<dbReference type="PANTHER" id="PTHR33751">
    <property type="entry name" value="CBB3-TYPE CYTOCHROME C OXIDASE SUBUNIT FIXP"/>
    <property type="match status" value="1"/>
</dbReference>
<evidence type="ECO:0000256" key="6">
    <source>
        <dbReference type="PROSITE-ProRule" id="PRU00433"/>
    </source>
</evidence>
<keyword evidence="4" id="KW-0249">Electron transport</keyword>
<dbReference type="InterPro" id="IPR009056">
    <property type="entry name" value="Cyt_c-like_dom"/>
</dbReference>
<evidence type="ECO:0000256" key="3">
    <source>
        <dbReference type="ARBA" id="ARBA00022723"/>
    </source>
</evidence>
<dbReference type="KEGG" id="asim:FE240_00095"/>
<keyword evidence="1" id="KW-0813">Transport</keyword>
<feature type="signal peptide" evidence="7">
    <location>
        <begin position="1"/>
        <end position="20"/>
    </location>
</feature>
<dbReference type="GO" id="GO:0009055">
    <property type="term" value="F:electron transfer activity"/>
    <property type="evidence" value="ECO:0007669"/>
    <property type="project" value="InterPro"/>
</dbReference>
<evidence type="ECO:0000256" key="4">
    <source>
        <dbReference type="ARBA" id="ARBA00022982"/>
    </source>
</evidence>
<evidence type="ECO:0000256" key="2">
    <source>
        <dbReference type="ARBA" id="ARBA00022617"/>
    </source>
</evidence>
<proteinExistence type="predicted"/>
<feature type="chain" id="PRO_5023881804" evidence="7">
    <location>
        <begin position="21"/>
        <end position="100"/>
    </location>
</feature>
<evidence type="ECO:0000256" key="1">
    <source>
        <dbReference type="ARBA" id="ARBA00022448"/>
    </source>
</evidence>
<dbReference type="AlphaFoldDB" id="A0A5J6WSI0"/>
<keyword evidence="3 6" id="KW-0479">Metal-binding</keyword>
<dbReference type="PANTHER" id="PTHR33751:SF9">
    <property type="entry name" value="CYTOCHROME C4"/>
    <property type="match status" value="1"/>
</dbReference>
<protein>
    <submittedName>
        <fullName evidence="9">Cytochrome c</fullName>
    </submittedName>
</protein>
<evidence type="ECO:0000259" key="8">
    <source>
        <dbReference type="PROSITE" id="PS51007"/>
    </source>
</evidence>
<dbReference type="PROSITE" id="PS51007">
    <property type="entry name" value="CYTC"/>
    <property type="match status" value="1"/>
</dbReference>
<reference evidence="9 10" key="1">
    <citation type="submission" date="2019-05" db="EMBL/GenBank/DDBJ databases">
        <title>OXA-830, a novel chromosomally encoded expanded-spectrum class D beta-lactamase in Aeromonas simiae.</title>
        <authorList>
            <person name="Zhou W."/>
            <person name="Chen Q."/>
        </authorList>
    </citation>
    <scope>NUCLEOTIDE SEQUENCE [LARGE SCALE GENOMIC DNA]</scope>
    <source>
        <strain evidence="9 10">A6</strain>
    </source>
</reference>
<accession>A0A5J6WSI0</accession>
<keyword evidence="10" id="KW-1185">Reference proteome</keyword>
<keyword evidence="7" id="KW-0732">Signal</keyword>
<sequence>MKYFPFAAILLALGAPSLHAADAAAGKERAVVCTACHGGEGKAVIPGYPHLAGQNAQYTAKQLKAFRDGTRVDPVMAPMAKLLSDADIEVLAAWYASLKP</sequence>
<dbReference type="EMBL" id="CP040449">
    <property type="protein sequence ID" value="QFI53257.1"/>
    <property type="molecule type" value="Genomic_DNA"/>
</dbReference>
<name>A0A5J6WSI0_9GAMM</name>
<dbReference type="Pfam" id="PF00034">
    <property type="entry name" value="Cytochrom_C"/>
    <property type="match status" value="1"/>
</dbReference>
<evidence type="ECO:0000256" key="7">
    <source>
        <dbReference type="SAM" id="SignalP"/>
    </source>
</evidence>
<evidence type="ECO:0000313" key="10">
    <source>
        <dbReference type="Proteomes" id="UP000594034"/>
    </source>
</evidence>
<dbReference type="Proteomes" id="UP000594034">
    <property type="component" value="Chromosome"/>
</dbReference>
<dbReference type="InterPro" id="IPR050597">
    <property type="entry name" value="Cytochrome_c_Oxidase_Subunit"/>
</dbReference>
<dbReference type="GO" id="GO:0046872">
    <property type="term" value="F:metal ion binding"/>
    <property type="evidence" value="ECO:0007669"/>
    <property type="project" value="UniProtKB-KW"/>
</dbReference>
<dbReference type="InterPro" id="IPR036909">
    <property type="entry name" value="Cyt_c-like_dom_sf"/>
</dbReference>
<dbReference type="RefSeq" id="WP_193002890.1">
    <property type="nucleotide sequence ID" value="NZ_CP040449.1"/>
</dbReference>
<keyword evidence="5 6" id="KW-0408">Iron</keyword>
<dbReference type="Gene3D" id="1.10.760.10">
    <property type="entry name" value="Cytochrome c-like domain"/>
    <property type="match status" value="1"/>
</dbReference>
<evidence type="ECO:0000313" key="9">
    <source>
        <dbReference type="EMBL" id="QFI53257.1"/>
    </source>
</evidence>
<organism evidence="9 10">
    <name type="scientific">Aeromonas simiae</name>
    <dbReference type="NCBI Taxonomy" id="218936"/>
    <lineage>
        <taxon>Bacteria</taxon>
        <taxon>Pseudomonadati</taxon>
        <taxon>Pseudomonadota</taxon>
        <taxon>Gammaproteobacteria</taxon>
        <taxon>Aeromonadales</taxon>
        <taxon>Aeromonadaceae</taxon>
        <taxon>Aeromonas</taxon>
    </lineage>
</organism>
<dbReference type="SUPFAM" id="SSF46626">
    <property type="entry name" value="Cytochrome c"/>
    <property type="match status" value="1"/>
</dbReference>
<gene>
    <name evidence="9" type="ORF">FE240_00095</name>
</gene>